<feature type="domain" description="Thioredoxin" evidence="2">
    <location>
        <begin position="214"/>
        <end position="334"/>
    </location>
</feature>
<dbReference type="EMBL" id="HBHQ01022105">
    <property type="protein sequence ID" value="CAD9823116.1"/>
    <property type="molecule type" value="Transcribed_RNA"/>
</dbReference>
<dbReference type="InterPro" id="IPR036249">
    <property type="entry name" value="Thioredoxin-like_sf"/>
</dbReference>
<dbReference type="InterPro" id="IPR013766">
    <property type="entry name" value="Thioredoxin_domain"/>
</dbReference>
<dbReference type="GO" id="GO:0016671">
    <property type="term" value="F:oxidoreductase activity, acting on a sulfur group of donors, disulfide as acceptor"/>
    <property type="evidence" value="ECO:0007669"/>
    <property type="project" value="TreeGrafter"/>
</dbReference>
<dbReference type="Gene3D" id="3.40.30.10">
    <property type="entry name" value="Glutaredoxin"/>
    <property type="match status" value="1"/>
</dbReference>
<feature type="region of interest" description="Disordered" evidence="1">
    <location>
        <begin position="336"/>
        <end position="389"/>
    </location>
</feature>
<dbReference type="Pfam" id="PF00085">
    <property type="entry name" value="Thioredoxin"/>
    <property type="match status" value="1"/>
</dbReference>
<dbReference type="SUPFAM" id="SSF52833">
    <property type="entry name" value="Thioredoxin-like"/>
    <property type="match status" value="1"/>
</dbReference>
<dbReference type="PANTHER" id="PTHR47353:SF1">
    <property type="entry name" value="THIOREDOXIN-LIKE PROTEIN HCF164, CHLOROPLASTIC"/>
    <property type="match status" value="1"/>
</dbReference>
<dbReference type="InterPro" id="IPR044241">
    <property type="entry name" value="TxlA/HCF164"/>
</dbReference>
<feature type="region of interest" description="Disordered" evidence="1">
    <location>
        <begin position="16"/>
        <end position="35"/>
    </location>
</feature>
<protein>
    <recommendedName>
        <fullName evidence="2">Thioredoxin domain-containing protein</fullName>
    </recommendedName>
</protein>
<evidence type="ECO:0000256" key="1">
    <source>
        <dbReference type="SAM" id="MobiDB-lite"/>
    </source>
</evidence>
<sequence length="389" mass="42596">MAIAAAIVCIQRRPSAGTTSGTRRVASRNSKSKNPCSKCLALPFLLIACCLYSSTSTSTSTTWCAAALSIPSFSSSAQRIPTTRTLTRQWNGGLSSLDDSLRVSRTRHVRTKRRADATASSSSLGQWVLAMSREEEDSSATVVSSKGKDEEDGGGLTNQERILRELGVEAETPEARGRRLARRERQEEALRKEKRTNVGVAVVAGVLALLHFVWQYQHPTTAVSLLTEMQQNSPSVKVIGHNQKPTVVDFWAPWCENCKAAAPTLKAIEDEYKDRVNFVLVNGDLGENWELIERFGVDGIPHMAFVDASGVVETALIGPIPRTVLRADLDTLLQNSAQSSSKQPNTNKGNDNANDDDTTSSSSSPQHTPLPYQMYDAFKSRPQDRQLDF</sequence>
<name>A0A7S2UNM6_9STRA</name>
<proteinExistence type="predicted"/>
<dbReference type="AlphaFoldDB" id="A0A7S2UNM6"/>
<organism evidence="3">
    <name type="scientific">Attheya septentrionalis</name>
    <dbReference type="NCBI Taxonomy" id="420275"/>
    <lineage>
        <taxon>Eukaryota</taxon>
        <taxon>Sar</taxon>
        <taxon>Stramenopiles</taxon>
        <taxon>Ochrophyta</taxon>
        <taxon>Bacillariophyta</taxon>
        <taxon>Coscinodiscophyceae</taxon>
        <taxon>Chaetocerotophycidae</taxon>
        <taxon>Chaetocerotales</taxon>
        <taxon>Attheyaceae</taxon>
        <taxon>Attheya</taxon>
    </lineage>
</organism>
<evidence type="ECO:0000313" key="3">
    <source>
        <dbReference type="EMBL" id="CAD9823116.1"/>
    </source>
</evidence>
<reference evidence="3" key="1">
    <citation type="submission" date="2021-01" db="EMBL/GenBank/DDBJ databases">
        <authorList>
            <person name="Corre E."/>
            <person name="Pelletier E."/>
            <person name="Niang G."/>
            <person name="Scheremetjew M."/>
            <person name="Finn R."/>
            <person name="Kale V."/>
            <person name="Holt S."/>
            <person name="Cochrane G."/>
            <person name="Meng A."/>
            <person name="Brown T."/>
            <person name="Cohen L."/>
        </authorList>
    </citation>
    <scope>NUCLEOTIDE SEQUENCE</scope>
    <source>
        <strain evidence="3">CCMP2084</strain>
    </source>
</reference>
<evidence type="ECO:0000259" key="2">
    <source>
        <dbReference type="PROSITE" id="PS51352"/>
    </source>
</evidence>
<gene>
    <name evidence="3" type="ORF">ASEP1449_LOCUS14950</name>
</gene>
<feature type="compositionally biased region" description="Basic and acidic residues" evidence="1">
    <location>
        <begin position="378"/>
        <end position="389"/>
    </location>
</feature>
<feature type="region of interest" description="Disordered" evidence="1">
    <location>
        <begin position="135"/>
        <end position="158"/>
    </location>
</feature>
<dbReference type="PANTHER" id="PTHR47353">
    <property type="entry name" value="THIOREDOXIN-LIKE PROTEIN HCF164, CHLOROPLASTIC"/>
    <property type="match status" value="1"/>
</dbReference>
<dbReference type="PROSITE" id="PS51352">
    <property type="entry name" value="THIOREDOXIN_2"/>
    <property type="match status" value="1"/>
</dbReference>
<accession>A0A7S2UNM6</accession>